<dbReference type="Gene3D" id="3.40.630.30">
    <property type="match status" value="1"/>
</dbReference>
<dbReference type="InterPro" id="IPR000182">
    <property type="entry name" value="GNAT_dom"/>
</dbReference>
<evidence type="ECO:0000313" key="2">
    <source>
        <dbReference type="EMBL" id="MBB4891948.1"/>
    </source>
</evidence>
<organism evidence="2 3">
    <name type="scientific">Streptomyces olivoverticillatus</name>
    <dbReference type="NCBI Taxonomy" id="66427"/>
    <lineage>
        <taxon>Bacteria</taxon>
        <taxon>Bacillati</taxon>
        <taxon>Actinomycetota</taxon>
        <taxon>Actinomycetes</taxon>
        <taxon>Kitasatosporales</taxon>
        <taxon>Streptomycetaceae</taxon>
        <taxon>Streptomyces</taxon>
    </lineage>
</organism>
<accession>A0A7W7PK20</accession>
<dbReference type="RefSeq" id="WP_184346441.1">
    <property type="nucleotide sequence ID" value="NZ_JACHJH010000001.1"/>
</dbReference>
<feature type="domain" description="N-acetyltransferase" evidence="1">
    <location>
        <begin position="1"/>
        <end position="145"/>
    </location>
</feature>
<dbReference type="PROSITE" id="PS51186">
    <property type="entry name" value="GNAT"/>
    <property type="match status" value="1"/>
</dbReference>
<evidence type="ECO:0000259" key="1">
    <source>
        <dbReference type="PROSITE" id="PS51186"/>
    </source>
</evidence>
<dbReference type="AlphaFoldDB" id="A0A7W7PK20"/>
<dbReference type="GO" id="GO:0016747">
    <property type="term" value="F:acyltransferase activity, transferring groups other than amino-acyl groups"/>
    <property type="evidence" value="ECO:0007669"/>
    <property type="project" value="InterPro"/>
</dbReference>
<protein>
    <submittedName>
        <fullName evidence="2">GNAT superfamily N-acetyltransferase</fullName>
    </submittedName>
</protein>
<comment type="caution">
    <text evidence="2">The sequence shown here is derived from an EMBL/GenBank/DDBJ whole genome shotgun (WGS) entry which is preliminary data.</text>
</comment>
<reference evidence="2 3" key="1">
    <citation type="submission" date="2020-08" db="EMBL/GenBank/DDBJ databases">
        <title>Genomic Encyclopedia of Type Strains, Phase III (KMG-III): the genomes of soil and plant-associated and newly described type strains.</title>
        <authorList>
            <person name="Whitman W."/>
        </authorList>
    </citation>
    <scope>NUCLEOTIDE SEQUENCE [LARGE SCALE GENOMIC DNA]</scope>
    <source>
        <strain evidence="2 3">CECT 3266</strain>
    </source>
</reference>
<evidence type="ECO:0000313" key="3">
    <source>
        <dbReference type="Proteomes" id="UP000556084"/>
    </source>
</evidence>
<name>A0A7W7PK20_9ACTN</name>
<gene>
    <name evidence="2" type="ORF">FHS39_000948</name>
</gene>
<dbReference type="Pfam" id="PF13527">
    <property type="entry name" value="Acetyltransf_9"/>
    <property type="match status" value="1"/>
</dbReference>
<keyword evidence="3" id="KW-1185">Reference proteome</keyword>
<sequence>MKVRTYETEGEVPAELCVQAEELREQAWPGLAGPHDPALRPVPMLLVTPEGVVTAALEILTKDIVHRGRTYRASGLSAVATDEAHRGRGHGRRLVAAARTEIAERGADLGLFTCDRELRGFYEGAGWQVLEGTVLVGGTPQEPFPSDREGFDKVTVASFFTDRAKRDAEAFRGCRIELYPGVIDRLW</sequence>
<dbReference type="Proteomes" id="UP000556084">
    <property type="component" value="Unassembled WGS sequence"/>
</dbReference>
<dbReference type="EMBL" id="JACHJH010000001">
    <property type="protein sequence ID" value="MBB4891948.1"/>
    <property type="molecule type" value="Genomic_DNA"/>
</dbReference>
<keyword evidence="2" id="KW-0808">Transferase</keyword>
<proteinExistence type="predicted"/>
<dbReference type="CDD" id="cd04301">
    <property type="entry name" value="NAT_SF"/>
    <property type="match status" value="1"/>
</dbReference>
<dbReference type="InterPro" id="IPR016181">
    <property type="entry name" value="Acyl_CoA_acyltransferase"/>
</dbReference>
<dbReference type="SUPFAM" id="SSF55729">
    <property type="entry name" value="Acyl-CoA N-acyltransferases (Nat)"/>
    <property type="match status" value="1"/>
</dbReference>